<gene>
    <name evidence="1" type="ORF">BCL93_105121</name>
</gene>
<protein>
    <submittedName>
        <fullName evidence="1">Uncharacterized protein</fullName>
    </submittedName>
</protein>
<sequence>MHTKTKAPDPTYTPNWLERMDSRTALAQQLRDRYHRMTSDLGGEAHLSYMQRSLVTRALHLEYFLELEELKLRETPDKFDSGKWTQANNALGGLLNKLGLERQSREVSLDAFVKARK</sequence>
<name>A0A328XU67_9GAMM</name>
<dbReference type="RefSeq" id="WP_112054865.1">
    <property type="nucleotide sequence ID" value="NZ_QLSX01000005.1"/>
</dbReference>
<organism evidence="1 2">
    <name type="scientific">Onishia taeanensis</name>
    <dbReference type="NCBI Taxonomy" id="284577"/>
    <lineage>
        <taxon>Bacteria</taxon>
        <taxon>Pseudomonadati</taxon>
        <taxon>Pseudomonadota</taxon>
        <taxon>Gammaproteobacteria</taxon>
        <taxon>Oceanospirillales</taxon>
        <taxon>Halomonadaceae</taxon>
        <taxon>Onishia</taxon>
    </lineage>
</organism>
<evidence type="ECO:0000313" key="1">
    <source>
        <dbReference type="EMBL" id="RAR61520.1"/>
    </source>
</evidence>
<accession>A0A328XU67</accession>
<evidence type="ECO:0000313" key="2">
    <source>
        <dbReference type="Proteomes" id="UP000249700"/>
    </source>
</evidence>
<comment type="caution">
    <text evidence="1">The sequence shown here is derived from an EMBL/GenBank/DDBJ whole genome shotgun (WGS) entry which is preliminary data.</text>
</comment>
<reference evidence="1 2" key="1">
    <citation type="submission" date="2018-06" db="EMBL/GenBank/DDBJ databases">
        <title>Comparative analysis of microorganisms from saline springs in Andes Mountain Range, Colombia.</title>
        <authorList>
            <person name="Rubin E."/>
        </authorList>
    </citation>
    <scope>NUCLEOTIDE SEQUENCE [LARGE SCALE GENOMIC DNA]</scope>
    <source>
        <strain evidence="1 2">USBA-857</strain>
    </source>
</reference>
<proteinExistence type="predicted"/>
<dbReference type="OrthoDB" id="6197906at2"/>
<dbReference type="AlphaFoldDB" id="A0A328XU67"/>
<dbReference type="Proteomes" id="UP000249700">
    <property type="component" value="Unassembled WGS sequence"/>
</dbReference>
<dbReference type="EMBL" id="QLSX01000005">
    <property type="protein sequence ID" value="RAR61520.1"/>
    <property type="molecule type" value="Genomic_DNA"/>
</dbReference>